<protein>
    <submittedName>
        <fullName evidence="2">Alpha/beta hydrolase</fullName>
    </submittedName>
</protein>
<organism evidence="2 3">
    <name type="scientific">Orlajensenia flava</name>
    <dbReference type="NCBI Taxonomy" id="2565934"/>
    <lineage>
        <taxon>Bacteria</taxon>
        <taxon>Bacillati</taxon>
        <taxon>Actinomycetota</taxon>
        <taxon>Actinomycetes</taxon>
        <taxon>Micrococcales</taxon>
        <taxon>Microbacteriaceae</taxon>
        <taxon>Orlajensenia</taxon>
    </lineage>
</organism>
<dbReference type="GO" id="GO:0016020">
    <property type="term" value="C:membrane"/>
    <property type="evidence" value="ECO:0007669"/>
    <property type="project" value="TreeGrafter"/>
</dbReference>
<comment type="caution">
    <text evidence="2">The sequence shown here is derived from an EMBL/GenBank/DDBJ whole genome shotgun (WGS) entry which is preliminary data.</text>
</comment>
<accession>A0A4S4FNV0</accession>
<dbReference type="PANTHER" id="PTHR43798">
    <property type="entry name" value="MONOACYLGLYCEROL LIPASE"/>
    <property type="match status" value="1"/>
</dbReference>
<keyword evidence="2" id="KW-0378">Hydrolase</keyword>
<dbReference type="OrthoDB" id="9804723at2"/>
<dbReference type="AlphaFoldDB" id="A0A4S4FNV0"/>
<evidence type="ECO:0000313" key="2">
    <source>
        <dbReference type="EMBL" id="THG31195.1"/>
    </source>
</evidence>
<feature type="domain" description="AB hydrolase-1" evidence="1">
    <location>
        <begin position="50"/>
        <end position="163"/>
    </location>
</feature>
<dbReference type="GO" id="GO:0047372">
    <property type="term" value="F:monoacylglycerol lipase activity"/>
    <property type="evidence" value="ECO:0007669"/>
    <property type="project" value="TreeGrafter"/>
</dbReference>
<dbReference type="EMBL" id="SSSN01000012">
    <property type="protein sequence ID" value="THG31195.1"/>
    <property type="molecule type" value="Genomic_DNA"/>
</dbReference>
<evidence type="ECO:0000259" key="1">
    <source>
        <dbReference type="Pfam" id="PF00561"/>
    </source>
</evidence>
<dbReference type="InterPro" id="IPR029058">
    <property type="entry name" value="AB_hydrolase_fold"/>
</dbReference>
<name>A0A4S4FNV0_9MICO</name>
<gene>
    <name evidence="2" type="ORF">E6C70_14175</name>
</gene>
<dbReference type="GO" id="GO:0046464">
    <property type="term" value="P:acylglycerol catabolic process"/>
    <property type="evidence" value="ECO:0007669"/>
    <property type="project" value="TreeGrafter"/>
</dbReference>
<reference evidence="2 3" key="1">
    <citation type="submission" date="2019-04" db="EMBL/GenBank/DDBJ databases">
        <authorList>
            <person name="Jiang L."/>
        </authorList>
    </citation>
    <scope>NUCLEOTIDE SEQUENCE [LARGE SCALE GENOMIC DNA]</scope>
    <source>
        <strain evidence="2 3">YIM 131861</strain>
    </source>
</reference>
<dbReference type="Proteomes" id="UP000307380">
    <property type="component" value="Unassembled WGS sequence"/>
</dbReference>
<dbReference type="InterPro" id="IPR050266">
    <property type="entry name" value="AB_hydrolase_sf"/>
</dbReference>
<dbReference type="PANTHER" id="PTHR43798:SF5">
    <property type="entry name" value="MONOACYLGLYCEROL LIPASE ABHD6"/>
    <property type="match status" value="1"/>
</dbReference>
<keyword evidence="3" id="KW-1185">Reference proteome</keyword>
<dbReference type="Pfam" id="PF00561">
    <property type="entry name" value="Abhydrolase_1"/>
    <property type="match status" value="1"/>
</dbReference>
<dbReference type="InterPro" id="IPR000073">
    <property type="entry name" value="AB_hydrolase_1"/>
</dbReference>
<dbReference type="SUPFAM" id="SSF53474">
    <property type="entry name" value="alpha/beta-Hydrolases"/>
    <property type="match status" value="1"/>
</dbReference>
<proteinExistence type="predicted"/>
<sequence>MERLRPRGARSRRRRRGRLLRGRRVSLYAEARDGALISYDVHGGGRPGVPVLFVHGFAADAAVTWEQTGWLRALGDRPLVTMDLRGHGASDKPTDADAYAPIVQGADLLAVLDSAGVDEVDVVAYSMGTRVASALGEIAPERIRRVVLGGTGPIERFATWDIAEVERMLHGGDPAEDRITRAVLRRALEAGNDPEAMLACVRGMTGAPLIAPGDAPVLFVAGELDDVTEGARQLAEDWSAHYVSIPGRDHINVLTARAYKDTVVDFLA</sequence>
<dbReference type="Gene3D" id="3.40.50.1820">
    <property type="entry name" value="alpha/beta hydrolase"/>
    <property type="match status" value="1"/>
</dbReference>
<evidence type="ECO:0000313" key="3">
    <source>
        <dbReference type="Proteomes" id="UP000307380"/>
    </source>
</evidence>